<name>A0ABV8SV70_9GAMM</name>
<proteinExistence type="predicted"/>
<reference evidence="3" key="1">
    <citation type="journal article" date="2019" name="Int. J. Syst. Evol. Microbiol.">
        <title>The Global Catalogue of Microorganisms (GCM) 10K type strain sequencing project: providing services to taxonomists for standard genome sequencing and annotation.</title>
        <authorList>
            <consortium name="The Broad Institute Genomics Platform"/>
            <consortium name="The Broad Institute Genome Sequencing Center for Infectious Disease"/>
            <person name="Wu L."/>
            <person name="Ma J."/>
        </authorList>
    </citation>
    <scope>NUCLEOTIDE SEQUENCE [LARGE SCALE GENOMIC DNA]</scope>
    <source>
        <strain evidence="3">CGMCC 1.10759</strain>
    </source>
</reference>
<evidence type="ECO:0000313" key="2">
    <source>
        <dbReference type="EMBL" id="MFC4311421.1"/>
    </source>
</evidence>
<keyword evidence="3" id="KW-1185">Reference proteome</keyword>
<evidence type="ECO:0000256" key="1">
    <source>
        <dbReference type="SAM" id="Coils"/>
    </source>
</evidence>
<protein>
    <submittedName>
        <fullName evidence="2">Uncharacterized protein</fullName>
    </submittedName>
</protein>
<gene>
    <name evidence="2" type="ORF">ACFPN2_20140</name>
</gene>
<dbReference type="Proteomes" id="UP001595904">
    <property type="component" value="Unassembled WGS sequence"/>
</dbReference>
<keyword evidence="1" id="KW-0175">Coiled coil</keyword>
<accession>A0ABV8SV70</accession>
<evidence type="ECO:0000313" key="3">
    <source>
        <dbReference type="Proteomes" id="UP001595904"/>
    </source>
</evidence>
<feature type="coiled-coil region" evidence="1">
    <location>
        <begin position="16"/>
        <end position="43"/>
    </location>
</feature>
<comment type="caution">
    <text evidence="2">The sequence shown here is derived from an EMBL/GenBank/DDBJ whole genome shotgun (WGS) entry which is preliminary data.</text>
</comment>
<dbReference type="RefSeq" id="WP_380599749.1">
    <property type="nucleotide sequence ID" value="NZ_JBHSDU010000003.1"/>
</dbReference>
<sequence length="149" mass="16679">MASSVFTPTPEVLASLPEAQRLIEQLRAQLAEELAARARLERSLAELDVPIQHVGDSVQFLSDAFEELSQVFHGYRDALISLRATHTPAAAQLAELREMETVCDLEFLEREVPKVCARSRHEAVQAAELVRTLKEFAHVEPPEQRPVRG</sequence>
<dbReference type="EMBL" id="JBHSDU010000003">
    <property type="protein sequence ID" value="MFC4311421.1"/>
    <property type="molecule type" value="Genomic_DNA"/>
</dbReference>
<organism evidence="2 3">
    <name type="scientific">Steroidobacter flavus</name>
    <dbReference type="NCBI Taxonomy" id="1842136"/>
    <lineage>
        <taxon>Bacteria</taxon>
        <taxon>Pseudomonadati</taxon>
        <taxon>Pseudomonadota</taxon>
        <taxon>Gammaproteobacteria</taxon>
        <taxon>Steroidobacterales</taxon>
        <taxon>Steroidobacteraceae</taxon>
        <taxon>Steroidobacter</taxon>
    </lineage>
</organism>